<organism evidence="1 2">
    <name type="scientific">Glaciecola nitratireducens (strain JCM 12485 / KCTC 12276 / FR1064)</name>
    <dbReference type="NCBI Taxonomy" id="1085623"/>
    <lineage>
        <taxon>Bacteria</taxon>
        <taxon>Pseudomonadati</taxon>
        <taxon>Pseudomonadota</taxon>
        <taxon>Gammaproteobacteria</taxon>
        <taxon>Alteromonadales</taxon>
        <taxon>Alteromonadaceae</taxon>
        <taxon>Brumicola</taxon>
    </lineage>
</organism>
<evidence type="ECO:0000313" key="1">
    <source>
        <dbReference type="EMBL" id="AEP29016.1"/>
    </source>
</evidence>
<dbReference type="Proteomes" id="UP000009282">
    <property type="component" value="Chromosome"/>
</dbReference>
<sequence>MPQLQFKIEAHRKINAKYMFKLLFNALYHSNFHYPKATFTK</sequence>
<name>G4QJX4_GLANF</name>
<dbReference type="STRING" id="1085623.GNIT_0878"/>
<gene>
    <name evidence="1" type="ordered locus">GNIT_0878</name>
</gene>
<dbReference type="HOGENOM" id="CLU_3270688_0_0_6"/>
<accession>G4QJX4</accession>
<proteinExistence type="predicted"/>
<evidence type="ECO:0000313" key="2">
    <source>
        <dbReference type="Proteomes" id="UP000009282"/>
    </source>
</evidence>
<protein>
    <submittedName>
        <fullName evidence="1">Uncharacterized protein</fullName>
    </submittedName>
</protein>
<dbReference type="EMBL" id="CP003060">
    <property type="protein sequence ID" value="AEP29016.1"/>
    <property type="molecule type" value="Genomic_DNA"/>
</dbReference>
<reference evidence="1 2" key="1">
    <citation type="journal article" date="2011" name="J. Bacteriol.">
        <title>Complete genome sequence of seawater bacterium Glaciecola nitratireducens FR1064T.</title>
        <authorList>
            <person name="Bian F."/>
            <person name="Qin Q.L."/>
            <person name="Xie B.B."/>
            <person name="Shu Y.L."/>
            <person name="Zhang X.Y."/>
            <person name="Yu Y."/>
            <person name="Chen B."/>
            <person name="Chen X.L."/>
            <person name="Zhou B.C."/>
            <person name="Zhang Y.Z."/>
        </authorList>
    </citation>
    <scope>NUCLEOTIDE SEQUENCE [LARGE SCALE GENOMIC DNA]</scope>
    <source>
        <strain evidence="2">JCM 12485 / KCTC 12276 / FR1064</strain>
    </source>
</reference>
<keyword evidence="2" id="KW-1185">Reference proteome</keyword>
<dbReference type="AlphaFoldDB" id="G4QJX4"/>
<dbReference type="KEGG" id="gni:GNIT_0878"/>